<evidence type="ECO:0000259" key="6">
    <source>
        <dbReference type="PROSITE" id="PS51296"/>
    </source>
</evidence>
<dbReference type="PROSITE" id="PS51296">
    <property type="entry name" value="RIESKE"/>
    <property type="match status" value="1"/>
</dbReference>
<evidence type="ECO:0000313" key="7">
    <source>
        <dbReference type="EMBL" id="TSD15622.1"/>
    </source>
</evidence>
<evidence type="ECO:0000256" key="1">
    <source>
        <dbReference type="ARBA" id="ARBA00022714"/>
    </source>
</evidence>
<dbReference type="GO" id="GO:0046872">
    <property type="term" value="F:metal ion binding"/>
    <property type="evidence" value="ECO:0007669"/>
    <property type="project" value="UniProtKB-KW"/>
</dbReference>
<sequence length="281" mass="29886">MSADDKYPAESGRRRFVKGVVGSATLAGIGTGSAVAVNTATSASGAGGGITQYFAIENTDGPAPRGMPQVPVEKNSDGELAGIWPDTVKDGVAVMELGGSTYSSAAFQYCGVQTYPGVDPGADQNNVFKAAASPPYDWQEDELEPGDPITADLFEDFEEWNGGIGKAGLGKPAMANWRSEDVEPASTIPVQVLRSPRIIEMREDPPEGIDGDWLRASTTEDGFMAWVDKCTHFCCVPAFKAYEGSAKFGGEDAVYCQCHQSVYDPHSIVRKSFVALPRPES</sequence>
<evidence type="ECO:0000313" key="8">
    <source>
        <dbReference type="Proteomes" id="UP000319894"/>
    </source>
</evidence>
<dbReference type="RefSeq" id="WP_144260096.1">
    <property type="nucleotide sequence ID" value="NZ_QMDX01000001.1"/>
</dbReference>
<evidence type="ECO:0000256" key="3">
    <source>
        <dbReference type="ARBA" id="ARBA00023004"/>
    </source>
</evidence>
<organism evidence="7 8">
    <name type="scientific">Haloglomus irregulare</name>
    <dbReference type="NCBI Taxonomy" id="2234134"/>
    <lineage>
        <taxon>Archaea</taxon>
        <taxon>Methanobacteriati</taxon>
        <taxon>Methanobacteriota</taxon>
        <taxon>Stenosarchaea group</taxon>
        <taxon>Halobacteria</taxon>
        <taxon>Halobacteriales</taxon>
        <taxon>Natronomonadaceae</taxon>
        <taxon>Haloglomus</taxon>
    </lineage>
</organism>
<feature type="domain" description="Rieske" evidence="6">
    <location>
        <begin position="197"/>
        <end position="281"/>
    </location>
</feature>
<dbReference type="Gene3D" id="2.102.10.10">
    <property type="entry name" value="Rieske [2Fe-2S] iron-sulphur domain"/>
    <property type="match status" value="1"/>
</dbReference>
<dbReference type="InterPro" id="IPR036922">
    <property type="entry name" value="Rieske_2Fe-2S_sf"/>
</dbReference>
<dbReference type="EMBL" id="QMDX01000001">
    <property type="protein sequence ID" value="TSD15622.1"/>
    <property type="molecule type" value="Genomic_DNA"/>
</dbReference>
<keyword evidence="1" id="KW-0001">2Fe-2S</keyword>
<reference evidence="7 8" key="1">
    <citation type="submission" date="2018-06" db="EMBL/GenBank/DDBJ databases">
        <title>Natronomonas sp. F16-60 a new haloarchaeon isolated from a solar saltern of Isla Cristina, Huelva, Spain.</title>
        <authorList>
            <person name="Duran-Viseras A."/>
            <person name="Sanchez-Porro C."/>
            <person name="Ventosa A."/>
        </authorList>
    </citation>
    <scope>NUCLEOTIDE SEQUENCE [LARGE SCALE GENOMIC DNA]</scope>
    <source>
        <strain evidence="7 8">F16-60</strain>
    </source>
</reference>
<keyword evidence="3" id="KW-0408">Iron</keyword>
<dbReference type="PROSITE" id="PS51318">
    <property type="entry name" value="TAT"/>
    <property type="match status" value="1"/>
</dbReference>
<keyword evidence="4" id="KW-0411">Iron-sulfur</keyword>
<dbReference type="OrthoDB" id="5623at2157"/>
<name>A0A554NE04_9EURY</name>
<gene>
    <name evidence="7" type="ORF">DP107_00050</name>
</gene>
<dbReference type="InterPro" id="IPR006311">
    <property type="entry name" value="TAT_signal"/>
</dbReference>
<evidence type="ECO:0000256" key="4">
    <source>
        <dbReference type="ARBA" id="ARBA00023014"/>
    </source>
</evidence>
<dbReference type="InParanoid" id="A0A554NE04"/>
<dbReference type="InterPro" id="IPR017941">
    <property type="entry name" value="Rieske_2Fe-2S"/>
</dbReference>
<proteinExistence type="predicted"/>
<keyword evidence="5" id="KW-1015">Disulfide bond</keyword>
<dbReference type="SUPFAM" id="SSF50022">
    <property type="entry name" value="ISP domain"/>
    <property type="match status" value="1"/>
</dbReference>
<keyword evidence="2" id="KW-0479">Metal-binding</keyword>
<evidence type="ECO:0000256" key="5">
    <source>
        <dbReference type="ARBA" id="ARBA00023157"/>
    </source>
</evidence>
<evidence type="ECO:0000256" key="2">
    <source>
        <dbReference type="ARBA" id="ARBA00022723"/>
    </source>
</evidence>
<protein>
    <submittedName>
        <fullName evidence="7">Ubiquinol-cytochrome c reductase iron-sulfur subunit</fullName>
    </submittedName>
</protein>
<dbReference type="PANTHER" id="PTHR10134">
    <property type="entry name" value="CYTOCHROME B-C1 COMPLEX SUBUNIT RIESKE, MITOCHONDRIAL"/>
    <property type="match status" value="1"/>
</dbReference>
<dbReference type="Proteomes" id="UP000319894">
    <property type="component" value="Unassembled WGS sequence"/>
</dbReference>
<comment type="caution">
    <text evidence="7">The sequence shown here is derived from an EMBL/GenBank/DDBJ whole genome shotgun (WGS) entry which is preliminary data.</text>
</comment>
<accession>A0A554NE04</accession>
<dbReference type="GO" id="GO:0051537">
    <property type="term" value="F:2 iron, 2 sulfur cluster binding"/>
    <property type="evidence" value="ECO:0007669"/>
    <property type="project" value="UniProtKB-KW"/>
</dbReference>
<dbReference type="AlphaFoldDB" id="A0A554NE04"/>
<dbReference type="InterPro" id="IPR014349">
    <property type="entry name" value="Rieske_Fe-S_prot"/>
</dbReference>
<keyword evidence="8" id="KW-1185">Reference proteome</keyword>